<accession>A0A6G7LW91</accession>
<dbReference type="CDD" id="cd07473">
    <property type="entry name" value="Peptidases_S8_Subtilisin_like"/>
    <property type="match status" value="1"/>
</dbReference>
<dbReference type="EMBL" id="CP045857">
    <property type="protein sequence ID" value="QIJ06057.1"/>
    <property type="molecule type" value="Genomic_DNA"/>
</dbReference>
<gene>
    <name evidence="10" type="ORF">GII14_19115</name>
</gene>
<evidence type="ECO:0000256" key="6">
    <source>
        <dbReference type="RuleBase" id="RU003355"/>
    </source>
</evidence>
<dbReference type="GO" id="GO:0004252">
    <property type="term" value="F:serine-type endopeptidase activity"/>
    <property type="evidence" value="ECO:0007669"/>
    <property type="project" value="UniProtKB-UniRule"/>
</dbReference>
<evidence type="ECO:0000256" key="2">
    <source>
        <dbReference type="ARBA" id="ARBA00022670"/>
    </source>
</evidence>
<protein>
    <submittedName>
        <fullName evidence="10">S8 family serine peptidase</fullName>
    </submittedName>
</protein>
<dbReference type="PROSITE" id="PS50093">
    <property type="entry name" value="PKD"/>
    <property type="match status" value="1"/>
</dbReference>
<dbReference type="InterPro" id="IPR002884">
    <property type="entry name" value="P_dom"/>
</dbReference>
<comment type="similarity">
    <text evidence="1 5 6">Belongs to the peptidase S8 family.</text>
</comment>
<dbReference type="Gene3D" id="2.60.120.260">
    <property type="entry name" value="Galactose-binding domain-like"/>
    <property type="match status" value="2"/>
</dbReference>
<dbReference type="SUPFAM" id="SSF52743">
    <property type="entry name" value="Subtilisin-like"/>
    <property type="match status" value="1"/>
</dbReference>
<dbReference type="Proteomes" id="UP000502117">
    <property type="component" value="Chromosome"/>
</dbReference>
<evidence type="ECO:0000256" key="1">
    <source>
        <dbReference type="ARBA" id="ARBA00011073"/>
    </source>
</evidence>
<dbReference type="Pfam" id="PF01483">
    <property type="entry name" value="P_proprotein"/>
    <property type="match status" value="2"/>
</dbReference>
<dbReference type="SUPFAM" id="SSF49785">
    <property type="entry name" value="Galactose-binding domain-like"/>
    <property type="match status" value="2"/>
</dbReference>
<feature type="domain" description="PKD" evidence="8">
    <location>
        <begin position="1010"/>
        <end position="1082"/>
    </location>
</feature>
<keyword evidence="4 5" id="KW-0720">Serine protease</keyword>
<dbReference type="PRINTS" id="PR00723">
    <property type="entry name" value="SUBTILISIN"/>
</dbReference>
<dbReference type="PROSITE" id="PS00136">
    <property type="entry name" value="SUBTILASE_ASP"/>
    <property type="match status" value="1"/>
</dbReference>
<dbReference type="KEGG" id="schk:GII14_19115"/>
<feature type="active site" description="Charge relay system" evidence="5">
    <location>
        <position position="230"/>
    </location>
</feature>
<evidence type="ECO:0000256" key="7">
    <source>
        <dbReference type="SAM" id="SignalP"/>
    </source>
</evidence>
<evidence type="ECO:0000256" key="4">
    <source>
        <dbReference type="ARBA" id="ARBA00022825"/>
    </source>
</evidence>
<evidence type="ECO:0000313" key="10">
    <source>
        <dbReference type="EMBL" id="QIJ06057.1"/>
    </source>
</evidence>
<proteinExistence type="inferred from homology"/>
<evidence type="ECO:0000256" key="5">
    <source>
        <dbReference type="PROSITE-ProRule" id="PRU01240"/>
    </source>
</evidence>
<dbReference type="InterPro" id="IPR036852">
    <property type="entry name" value="Peptidase_S8/S53_dom_sf"/>
</dbReference>
<name>A0A6G7LW91_9GAMM</name>
<reference evidence="10 11" key="1">
    <citation type="submission" date="2019-11" db="EMBL/GenBank/DDBJ databases">
        <title>Complete Genome Sequence of Shewanella chilikensis Strain DC57, Isolated from Corroded Seal Rings at a floating production facility in Australia.</title>
        <authorList>
            <person name="Salgar-Chaparro S.J."/>
            <person name="Castillo-Villamizar G.A."/>
            <person name="Poehlein A."/>
            <person name="Daniel R."/>
            <person name="Machuca L."/>
        </authorList>
    </citation>
    <scope>NUCLEOTIDE SEQUENCE [LARGE SCALE GENOMIC DNA]</scope>
    <source>
        <strain evidence="10 11">DC57</strain>
    </source>
</reference>
<keyword evidence="7" id="KW-0732">Signal</keyword>
<dbReference type="CDD" id="cd00146">
    <property type="entry name" value="PKD"/>
    <property type="match status" value="1"/>
</dbReference>
<feature type="domain" description="P/Homo B" evidence="9">
    <location>
        <begin position="555"/>
        <end position="681"/>
    </location>
</feature>
<dbReference type="InterPro" id="IPR034204">
    <property type="entry name" value="PfSUB1-like_cat_dom"/>
</dbReference>
<dbReference type="InterPro" id="IPR023827">
    <property type="entry name" value="Peptidase_S8_Asp-AS"/>
</dbReference>
<dbReference type="InterPro" id="IPR000601">
    <property type="entry name" value="PKD_dom"/>
</dbReference>
<dbReference type="InterPro" id="IPR000209">
    <property type="entry name" value="Peptidase_S8/S53_dom"/>
</dbReference>
<dbReference type="PROSITE" id="PS00137">
    <property type="entry name" value="SUBTILASE_HIS"/>
    <property type="match status" value="1"/>
</dbReference>
<dbReference type="InterPro" id="IPR023828">
    <property type="entry name" value="Peptidase_S8_Ser-AS"/>
</dbReference>
<dbReference type="PANTHER" id="PTHR43806">
    <property type="entry name" value="PEPTIDASE S8"/>
    <property type="match status" value="1"/>
</dbReference>
<dbReference type="InterPro" id="IPR013783">
    <property type="entry name" value="Ig-like_fold"/>
</dbReference>
<dbReference type="InterPro" id="IPR035986">
    <property type="entry name" value="PKD_dom_sf"/>
</dbReference>
<sequence>MIIASTLNHRRLQMRKPHTRLSRLTLAMLSTSLMAVTVPSLAAKKLEPKQDFDNASVIVKFKETAKKADRKQLMAQFGASFKDKNNDGVDDRFRHIAKGRLAELTVPRGLDARAMVERLKHNPHIEYAELNHRFYPSVIPNDPSYGQLWGMPKINAEQAWEMEMGSREVVVGVIDTGFDYTHPDLRDNIWVNPNEVPNNGIDDDGNGYIDDIHGISAINDNGNPQDTHYHGTHVAGTIGATGNNGSGVVGVNWNTAMVGCSFLGSQGGTTADGIQCIDYMVDLKNRGVNIRVLNNSWGGGAFSQALEDAITAANNADILFVAAAGNDAIDNDVNDSWPANHDVPNVMAIASTTRDDEMSYFSQWGLNTVDMGAPGSDVYSTIPGNDYNTLSGTSMATPHVAGAAALILAADPTLTTADVKNILMSSGDPIAALEGKTVTGKRLNLESALNMAGAGGPGYYLLVSPASRTVNQDSSVTFDIDMNAVGGYNGNASFSADVPAGLNAAVSFSSNTVPADGRTTMTVSTDANTTLGNHIITINAVDGDIHKSIDVSLLVYPAGTFSTTYSNDNPVAIPDDNVDGVSSVINVPMSLTLTDLVVNVDITHTYIGDLTVTLASPSGRAVTLHNRTGGSADNLVASYAVEDFDLEDASGDWTLHVVDAGYRDVGTLKSWSMDVTGGSQPGTNLPPTVTLGANLKNALYLPGEVINFVADATDSEDGDVRASLVWTSSLDGQIGTGGSFSRSDLSQGTHQITVTATDSQGVTSSREFFLYVVSDGTVVSYEDANRQPIPSLATVVAEIEVPLGVKIKDMSLFVDIQHSLANDMLIHLVSPNGTRVEIFDRTEPDEPHRNLVKTFYPAEFNGEIAAGIWQLVIKDEWENNSGWLNRWVLSFTHDGGTTTPDNQAPVVSIHAPVGGSSVIEGDTVSFVGSANDAEDGDVTNTLVWTSDLDGVIGNGAYFSTNSLSVGNHTVTASAADSEAANGEALVTLTVEAAPVNELPTAEFSFQVNHLDVNFVDASGDNDGAVVAWAWDFGDGNISSQANPSHSYATGGSYEVTLTVTDNSGASHSISKQVSVAAAISLSGAGSTDGSKVNVNLTWSGSSARAIDIYRDGQLIDSTRDRGSYKERFNSSAESFEYKVCEAGSNICSELITVTPELSRRGKGK</sequence>
<dbReference type="InterPro" id="IPR022398">
    <property type="entry name" value="Peptidase_S8_His-AS"/>
</dbReference>
<dbReference type="InterPro" id="IPR054399">
    <property type="entry name" value="Fervidolysin-like_N_prodom"/>
</dbReference>
<keyword evidence="2 5" id="KW-0645">Protease</keyword>
<dbReference type="InterPro" id="IPR015500">
    <property type="entry name" value="Peptidase_S8_subtilisin-rel"/>
</dbReference>
<evidence type="ECO:0000259" key="8">
    <source>
        <dbReference type="PROSITE" id="PS50093"/>
    </source>
</evidence>
<dbReference type="Pfam" id="PF00082">
    <property type="entry name" value="Peptidase_S8"/>
    <property type="match status" value="1"/>
</dbReference>
<dbReference type="Gene3D" id="3.40.50.200">
    <property type="entry name" value="Peptidase S8/S53 domain"/>
    <property type="match status" value="1"/>
</dbReference>
<dbReference type="PROSITE" id="PS51829">
    <property type="entry name" value="P_HOMO_B"/>
    <property type="match status" value="2"/>
</dbReference>
<dbReference type="Pfam" id="PF18911">
    <property type="entry name" value="PKD_4"/>
    <property type="match status" value="1"/>
</dbReference>
<evidence type="ECO:0000256" key="3">
    <source>
        <dbReference type="ARBA" id="ARBA00022801"/>
    </source>
</evidence>
<dbReference type="InterPro" id="IPR050131">
    <property type="entry name" value="Peptidase_S8_subtilisin-like"/>
</dbReference>
<feature type="active site" description="Charge relay system" evidence="5">
    <location>
        <position position="394"/>
    </location>
</feature>
<dbReference type="PANTHER" id="PTHR43806:SF11">
    <property type="entry name" value="CEREVISIN-RELATED"/>
    <property type="match status" value="1"/>
</dbReference>
<dbReference type="InterPro" id="IPR008979">
    <property type="entry name" value="Galactose-bd-like_sf"/>
</dbReference>
<organism evidence="10 11">
    <name type="scientific">Shewanella chilikensis</name>
    <dbReference type="NCBI Taxonomy" id="558541"/>
    <lineage>
        <taxon>Bacteria</taxon>
        <taxon>Pseudomonadati</taxon>
        <taxon>Pseudomonadota</taxon>
        <taxon>Gammaproteobacteria</taxon>
        <taxon>Alteromonadales</taxon>
        <taxon>Shewanellaceae</taxon>
        <taxon>Shewanella</taxon>
    </lineage>
</organism>
<dbReference type="InterPro" id="IPR022409">
    <property type="entry name" value="PKD/Chitinase_dom"/>
</dbReference>
<dbReference type="PROSITE" id="PS00138">
    <property type="entry name" value="SUBTILASE_SER"/>
    <property type="match status" value="1"/>
</dbReference>
<feature type="signal peptide" evidence="7">
    <location>
        <begin position="1"/>
        <end position="35"/>
    </location>
</feature>
<evidence type="ECO:0000259" key="9">
    <source>
        <dbReference type="PROSITE" id="PS51829"/>
    </source>
</evidence>
<dbReference type="GO" id="GO:0006508">
    <property type="term" value="P:proteolysis"/>
    <property type="evidence" value="ECO:0007669"/>
    <property type="project" value="UniProtKB-KW"/>
</dbReference>
<dbReference type="Pfam" id="PF22148">
    <property type="entry name" value="Fervidolysin_NPro-like"/>
    <property type="match status" value="1"/>
</dbReference>
<dbReference type="SMART" id="SM00089">
    <property type="entry name" value="PKD"/>
    <property type="match status" value="2"/>
</dbReference>
<dbReference type="AlphaFoldDB" id="A0A6G7LW91"/>
<feature type="chain" id="PRO_5026152315" evidence="7">
    <location>
        <begin position="36"/>
        <end position="1164"/>
    </location>
</feature>
<feature type="domain" description="P/Homo B" evidence="9">
    <location>
        <begin position="762"/>
        <end position="900"/>
    </location>
</feature>
<dbReference type="SUPFAM" id="SSF49299">
    <property type="entry name" value="PKD domain"/>
    <property type="match status" value="1"/>
</dbReference>
<dbReference type="PROSITE" id="PS51892">
    <property type="entry name" value="SUBTILASE"/>
    <property type="match status" value="1"/>
</dbReference>
<evidence type="ECO:0000313" key="11">
    <source>
        <dbReference type="Proteomes" id="UP000502117"/>
    </source>
</evidence>
<keyword evidence="3 5" id="KW-0378">Hydrolase</keyword>
<feature type="active site" description="Charge relay system" evidence="5">
    <location>
        <position position="175"/>
    </location>
</feature>
<dbReference type="Gene3D" id="2.60.40.10">
    <property type="entry name" value="Immunoglobulins"/>
    <property type="match status" value="3"/>
</dbReference>